<dbReference type="GO" id="GO:0030008">
    <property type="term" value="C:TRAPP complex"/>
    <property type="evidence" value="ECO:0007669"/>
    <property type="project" value="TreeGrafter"/>
</dbReference>
<reference evidence="2 3" key="1">
    <citation type="submission" date="2014-04" db="EMBL/GenBank/DDBJ databases">
        <authorList>
            <consortium name="DOE Joint Genome Institute"/>
            <person name="Kuo A."/>
            <person name="Girlanda M."/>
            <person name="Perotto S."/>
            <person name="Kohler A."/>
            <person name="Nagy L.G."/>
            <person name="Floudas D."/>
            <person name="Copeland A."/>
            <person name="Barry K.W."/>
            <person name="Cichocki N."/>
            <person name="Veneault-Fourrey C."/>
            <person name="LaButti K."/>
            <person name="Lindquist E.A."/>
            <person name="Lipzen A."/>
            <person name="Lundell T."/>
            <person name="Morin E."/>
            <person name="Murat C."/>
            <person name="Sun H."/>
            <person name="Tunlid A."/>
            <person name="Henrissat B."/>
            <person name="Grigoriev I.V."/>
            <person name="Hibbett D.S."/>
            <person name="Martin F."/>
            <person name="Nordberg H.P."/>
            <person name="Cantor M.N."/>
            <person name="Hua S.X."/>
        </authorList>
    </citation>
    <scope>NUCLEOTIDE SEQUENCE [LARGE SCALE GENOMIC DNA]</scope>
    <source>
        <strain evidence="2 3">MUT 4182</strain>
    </source>
</reference>
<protein>
    <submittedName>
        <fullName evidence="2">Uncharacterized protein</fullName>
    </submittedName>
</protein>
<dbReference type="PANTHER" id="PTHR12817:SF0">
    <property type="entry name" value="GEO08327P1"/>
    <property type="match status" value="1"/>
</dbReference>
<dbReference type="InterPro" id="IPR024096">
    <property type="entry name" value="NO_sig/Golgi_transp_ligand-bd"/>
</dbReference>
<organism evidence="2 3">
    <name type="scientific">Tulasnella calospora MUT 4182</name>
    <dbReference type="NCBI Taxonomy" id="1051891"/>
    <lineage>
        <taxon>Eukaryota</taxon>
        <taxon>Fungi</taxon>
        <taxon>Dikarya</taxon>
        <taxon>Basidiomycota</taxon>
        <taxon>Agaricomycotina</taxon>
        <taxon>Agaricomycetes</taxon>
        <taxon>Cantharellales</taxon>
        <taxon>Tulasnellaceae</taxon>
        <taxon>Tulasnella</taxon>
    </lineage>
</organism>
<dbReference type="GO" id="GO:0005801">
    <property type="term" value="C:cis-Golgi network"/>
    <property type="evidence" value="ECO:0007669"/>
    <property type="project" value="TreeGrafter"/>
</dbReference>
<dbReference type="GO" id="GO:0005802">
    <property type="term" value="C:trans-Golgi network"/>
    <property type="evidence" value="ECO:0007669"/>
    <property type="project" value="TreeGrafter"/>
</dbReference>
<accession>A0A0C3QJI4</accession>
<evidence type="ECO:0000313" key="2">
    <source>
        <dbReference type="EMBL" id="KIO27276.1"/>
    </source>
</evidence>
<dbReference type="SUPFAM" id="SSF111126">
    <property type="entry name" value="Ligand-binding domain in the NO signalling and Golgi transport"/>
    <property type="match status" value="1"/>
</dbReference>
<gene>
    <name evidence="2" type="ORF">M407DRAFT_23458</name>
</gene>
<dbReference type="InterPro" id="IPR037992">
    <property type="entry name" value="TRAPPC6/Trs33"/>
</dbReference>
<dbReference type="Proteomes" id="UP000054248">
    <property type="component" value="Unassembled WGS sequence"/>
</dbReference>
<dbReference type="EMBL" id="KN823011">
    <property type="protein sequence ID" value="KIO27276.1"/>
    <property type="molecule type" value="Genomic_DNA"/>
</dbReference>
<name>A0A0C3QJI4_9AGAM</name>
<dbReference type="OrthoDB" id="10331667at2759"/>
<dbReference type="Pfam" id="PF04051">
    <property type="entry name" value="TRAPP"/>
    <property type="match status" value="1"/>
</dbReference>
<evidence type="ECO:0000313" key="3">
    <source>
        <dbReference type="Proteomes" id="UP000054248"/>
    </source>
</evidence>
<reference evidence="3" key="2">
    <citation type="submission" date="2015-01" db="EMBL/GenBank/DDBJ databases">
        <title>Evolutionary Origins and Diversification of the Mycorrhizal Mutualists.</title>
        <authorList>
            <consortium name="DOE Joint Genome Institute"/>
            <consortium name="Mycorrhizal Genomics Consortium"/>
            <person name="Kohler A."/>
            <person name="Kuo A."/>
            <person name="Nagy L.G."/>
            <person name="Floudas D."/>
            <person name="Copeland A."/>
            <person name="Barry K.W."/>
            <person name="Cichocki N."/>
            <person name="Veneault-Fourrey C."/>
            <person name="LaButti K."/>
            <person name="Lindquist E.A."/>
            <person name="Lipzen A."/>
            <person name="Lundell T."/>
            <person name="Morin E."/>
            <person name="Murat C."/>
            <person name="Riley R."/>
            <person name="Ohm R."/>
            <person name="Sun H."/>
            <person name="Tunlid A."/>
            <person name="Henrissat B."/>
            <person name="Grigoriev I.V."/>
            <person name="Hibbett D.S."/>
            <person name="Martin F."/>
        </authorList>
    </citation>
    <scope>NUCLEOTIDE SEQUENCE [LARGE SCALE GENOMIC DNA]</scope>
    <source>
        <strain evidence="3">MUT 4182</strain>
    </source>
</reference>
<dbReference type="AlphaFoldDB" id="A0A0C3QJI4"/>
<sequence length="393" mass="43641">MHTAEFGPSSTPSSWRSGFTQASSGRYIHGDYLDFQTVVRRGFSSAVWAGTYDDGGTAISVFIRKYERWVTEEDFDKDLVYYRSVCDLRFVRVLGTSGDERHIVYRFQPLGSFNDLPNLQSFIETLAPAIQEAMAYAEVNGLAVNWLQMRPDWIAFKGSEILLVDWDRRTENDFENRLWGSLRDSRASDAFSPFIRDLVRSFKQESDAGTIRSLGTWVTARGPLDSRLSLISDDASELASISLTLDERVRSPLDIQEATSFADRDDLIRSLGAAGRTVGTNVARRVTNIRPQGPVEAMKIVCKDIWPALWGCDVVKLKGNGRGSGFLVELASFESLTGSPSADPHTLVALLAHPLGVISGSLHRLGFESTPSARLDLLPAAMIEIRLDPLPMR</sequence>
<dbReference type="PANTHER" id="PTHR12817">
    <property type="entry name" value="TRAFFICKING PROTEIN PARTICLE COMPLEX SUBUNIT 6B"/>
    <property type="match status" value="1"/>
</dbReference>
<dbReference type="STRING" id="1051891.A0A0C3QJI4"/>
<dbReference type="Gene3D" id="3.30.1380.20">
    <property type="entry name" value="Trafficking protein particle complex subunit 3"/>
    <property type="match status" value="1"/>
</dbReference>
<dbReference type="GO" id="GO:0006888">
    <property type="term" value="P:endoplasmic reticulum to Golgi vesicle-mediated transport"/>
    <property type="evidence" value="ECO:0007669"/>
    <property type="project" value="TreeGrafter"/>
</dbReference>
<comment type="similarity">
    <text evidence="1">Belongs to the TRAPP small subunits family. BET3 subfamily.</text>
</comment>
<dbReference type="InterPro" id="IPR007194">
    <property type="entry name" value="TRAPP_component"/>
</dbReference>
<keyword evidence="3" id="KW-1185">Reference proteome</keyword>
<dbReference type="HOGENOM" id="CLU_702476_0_0_1"/>
<proteinExistence type="inferred from homology"/>
<evidence type="ECO:0000256" key="1">
    <source>
        <dbReference type="ARBA" id="ARBA00006218"/>
    </source>
</evidence>